<organism evidence="3 4">
    <name type="scientific">Longispora fulva</name>
    <dbReference type="NCBI Taxonomy" id="619741"/>
    <lineage>
        <taxon>Bacteria</taxon>
        <taxon>Bacillati</taxon>
        <taxon>Actinomycetota</taxon>
        <taxon>Actinomycetes</taxon>
        <taxon>Micromonosporales</taxon>
        <taxon>Micromonosporaceae</taxon>
        <taxon>Longispora</taxon>
    </lineage>
</organism>
<comment type="caution">
    <text evidence="3">The sequence shown here is derived from an EMBL/GenBank/DDBJ whole genome shotgun (WGS) entry which is preliminary data.</text>
</comment>
<dbReference type="SMART" id="SM00422">
    <property type="entry name" value="HTH_MERR"/>
    <property type="match status" value="1"/>
</dbReference>
<dbReference type="InterPro" id="IPR047057">
    <property type="entry name" value="MerR_fam"/>
</dbReference>
<dbReference type="AlphaFoldDB" id="A0A8J7KES1"/>
<dbReference type="SUPFAM" id="SSF46955">
    <property type="entry name" value="Putative DNA-binding domain"/>
    <property type="match status" value="1"/>
</dbReference>
<dbReference type="PROSITE" id="PS50937">
    <property type="entry name" value="HTH_MERR_2"/>
    <property type="match status" value="1"/>
</dbReference>
<dbReference type="Proteomes" id="UP000622552">
    <property type="component" value="Unassembled WGS sequence"/>
</dbReference>
<sequence length="232" mass="25320">MTKSGSAAAADLGAQGLMSIGEVLAQLRADFPDITISKLRFLETEGLVEPCRTASGYRKYSWGDLVRLRFILTAQRDQYLPLKVIREQLDAGAHEMTLRLVTADERAGVEQLLTRAELLVRTGLDEEWLRGVEQYGLLAARSDGRYDPEAVEVATVVAQLGEHGLEPRHLRAFRGAADREVGLLEQVVAPMARQRSPEARARAAETLRELAALALRLHAALLQAGLRGSAGG</sequence>
<proteinExistence type="predicted"/>
<keyword evidence="4" id="KW-1185">Reference proteome</keyword>
<dbReference type="GO" id="GO:0003677">
    <property type="term" value="F:DNA binding"/>
    <property type="evidence" value="ECO:0007669"/>
    <property type="project" value="UniProtKB-KW"/>
</dbReference>
<dbReference type="CDD" id="cd00592">
    <property type="entry name" value="HTH_MerR-like"/>
    <property type="match status" value="1"/>
</dbReference>
<dbReference type="Gene3D" id="1.10.1660.10">
    <property type="match status" value="1"/>
</dbReference>
<dbReference type="EMBL" id="JADOUF010000001">
    <property type="protein sequence ID" value="MBG6135300.1"/>
    <property type="molecule type" value="Genomic_DNA"/>
</dbReference>
<dbReference type="PANTHER" id="PTHR30204:SF89">
    <property type="entry name" value="HTH MERR-TYPE DOMAIN-CONTAINING PROTEIN"/>
    <property type="match status" value="1"/>
</dbReference>
<reference evidence="3" key="1">
    <citation type="submission" date="2020-11" db="EMBL/GenBank/DDBJ databases">
        <title>Sequencing the genomes of 1000 actinobacteria strains.</title>
        <authorList>
            <person name="Klenk H.-P."/>
        </authorList>
    </citation>
    <scope>NUCLEOTIDE SEQUENCE</scope>
    <source>
        <strain evidence="3">DSM 45356</strain>
    </source>
</reference>
<dbReference type="InterPro" id="IPR000551">
    <property type="entry name" value="MerR-type_HTH_dom"/>
</dbReference>
<keyword evidence="1 3" id="KW-0238">DNA-binding</keyword>
<dbReference type="InterPro" id="IPR009061">
    <property type="entry name" value="DNA-bd_dom_put_sf"/>
</dbReference>
<dbReference type="PANTHER" id="PTHR30204">
    <property type="entry name" value="REDOX-CYCLING DRUG-SENSING TRANSCRIPTIONAL ACTIVATOR SOXR"/>
    <property type="match status" value="1"/>
</dbReference>
<protein>
    <submittedName>
        <fullName evidence="3">DNA-binding transcriptional MerR regulator</fullName>
    </submittedName>
</protein>
<dbReference type="Pfam" id="PF13411">
    <property type="entry name" value="MerR_1"/>
    <property type="match status" value="1"/>
</dbReference>
<evidence type="ECO:0000259" key="2">
    <source>
        <dbReference type="PROSITE" id="PS50937"/>
    </source>
</evidence>
<feature type="domain" description="HTH merR-type" evidence="2">
    <location>
        <begin position="17"/>
        <end position="91"/>
    </location>
</feature>
<evidence type="ECO:0000313" key="4">
    <source>
        <dbReference type="Proteomes" id="UP000622552"/>
    </source>
</evidence>
<gene>
    <name evidence="3" type="ORF">IW245_001494</name>
</gene>
<dbReference type="GO" id="GO:0003700">
    <property type="term" value="F:DNA-binding transcription factor activity"/>
    <property type="evidence" value="ECO:0007669"/>
    <property type="project" value="InterPro"/>
</dbReference>
<evidence type="ECO:0000256" key="1">
    <source>
        <dbReference type="ARBA" id="ARBA00023125"/>
    </source>
</evidence>
<name>A0A8J7KES1_9ACTN</name>
<evidence type="ECO:0000313" key="3">
    <source>
        <dbReference type="EMBL" id="MBG6135300.1"/>
    </source>
</evidence>
<accession>A0A8J7KES1</accession>